<dbReference type="EMBL" id="RRZA01000002">
    <property type="protein sequence ID" value="MBE0456019.1"/>
    <property type="molecule type" value="Genomic_DNA"/>
</dbReference>
<comment type="caution">
    <text evidence="2">The sequence shown here is derived from an EMBL/GenBank/DDBJ whole genome shotgun (WGS) entry which is preliminary data.</text>
</comment>
<name>A0ABR9FG52_9GAMM</name>
<keyword evidence="1" id="KW-0472">Membrane</keyword>
<keyword evidence="1" id="KW-1133">Transmembrane helix</keyword>
<dbReference type="RefSeq" id="WP_192540290.1">
    <property type="nucleotide sequence ID" value="NZ_CASHZX010000001.1"/>
</dbReference>
<evidence type="ECO:0000256" key="1">
    <source>
        <dbReference type="SAM" id="Phobius"/>
    </source>
</evidence>
<keyword evidence="1" id="KW-0812">Transmembrane</keyword>
<accession>A0ABR9FG52</accession>
<keyword evidence="3" id="KW-1185">Reference proteome</keyword>
<evidence type="ECO:0000313" key="2">
    <source>
        <dbReference type="EMBL" id="MBE0456019.1"/>
    </source>
</evidence>
<feature type="transmembrane region" description="Helical" evidence="1">
    <location>
        <begin position="7"/>
        <end position="27"/>
    </location>
</feature>
<organism evidence="2 3">
    <name type="scientific">Pseudoalteromonas prydzensis</name>
    <dbReference type="NCBI Taxonomy" id="182141"/>
    <lineage>
        <taxon>Bacteria</taxon>
        <taxon>Pseudomonadati</taxon>
        <taxon>Pseudomonadota</taxon>
        <taxon>Gammaproteobacteria</taxon>
        <taxon>Alteromonadales</taxon>
        <taxon>Pseudoalteromonadaceae</taxon>
        <taxon>Pseudoalteromonas</taxon>
    </lineage>
</organism>
<dbReference type="Gene3D" id="3.40.190.10">
    <property type="entry name" value="Periplasmic binding protein-like II"/>
    <property type="match status" value="2"/>
</dbReference>
<evidence type="ECO:0008006" key="4">
    <source>
        <dbReference type="Google" id="ProtNLM"/>
    </source>
</evidence>
<proteinExistence type="predicted"/>
<dbReference type="Proteomes" id="UP000707245">
    <property type="component" value="Unassembled WGS sequence"/>
</dbReference>
<gene>
    <name evidence="2" type="ORF">EI167_00820</name>
</gene>
<sequence length="296" mass="33253">MNRVRLISLKTLIVTVLFLFAGLFWWAGNISAPSGNEQIPTFVDTSVRCQTTSAANQNVLIVYVPIKSMASDVTNVLCDDAVVAKQYGEVATYWGNKSSDTIDFLGKGIADLILAKENLMDAFMAQTTYSYKAVVGFPSYTAFIISSKEKPKIEKQYFLDKRIGLLDYPTSRSGHILPKQMFKQLDINIDNLTITYASSHQELRELLATGSVDLISSYWQESDQALFSKNYITPISDNISGSRWFLKMQSENTDLLCAVQGRLMSLSKEQNSQYFNHVESYWQCNGQSALFVGKQK</sequence>
<protein>
    <recommendedName>
        <fullName evidence="4">Solute-binding protein family 3/N-terminal domain-containing protein</fullName>
    </recommendedName>
</protein>
<reference evidence="2 3" key="1">
    <citation type="submission" date="2020-07" db="EMBL/GenBank/DDBJ databases">
        <title>Halophilic bacteria isolated from french cheeses.</title>
        <authorList>
            <person name="Kothe C.I."/>
            <person name="Farah-Kraiem B."/>
            <person name="Renault P."/>
            <person name="Dridi B."/>
        </authorList>
    </citation>
    <scope>NUCLEOTIDE SEQUENCE [LARGE SCALE GENOMIC DNA]</scope>
    <source>
        <strain evidence="2 3">FME14</strain>
    </source>
</reference>
<evidence type="ECO:0000313" key="3">
    <source>
        <dbReference type="Proteomes" id="UP000707245"/>
    </source>
</evidence>